<reference evidence="1 2" key="1">
    <citation type="submission" date="2017-05" db="EMBL/GenBank/DDBJ databases">
        <authorList>
            <person name="Varghese N."/>
            <person name="Submissions S."/>
        </authorList>
    </citation>
    <scope>NUCLEOTIDE SEQUENCE [LARGE SCALE GENOMIC DNA]</scope>
    <source>
        <strain evidence="1 2">DSM 26001</strain>
    </source>
</reference>
<dbReference type="EMBL" id="FXUL01000018">
    <property type="protein sequence ID" value="SMP72436.1"/>
    <property type="molecule type" value="Genomic_DNA"/>
</dbReference>
<dbReference type="Proteomes" id="UP001158049">
    <property type="component" value="Unassembled WGS sequence"/>
</dbReference>
<evidence type="ECO:0000313" key="2">
    <source>
        <dbReference type="Proteomes" id="UP001158049"/>
    </source>
</evidence>
<evidence type="ECO:0000313" key="1">
    <source>
        <dbReference type="EMBL" id="SMP72436.1"/>
    </source>
</evidence>
<accession>A0ABY1QIV1</accession>
<name>A0ABY1QIV1_9BURK</name>
<sequence>MKTTTQALVEIAKNSHKLFFAPVTGIIQGIKSEFHSDNAATAVDPLRRTSTLSRQ</sequence>
<proteinExistence type="predicted"/>
<gene>
    <name evidence="1" type="ORF">SAMN06295970_11826</name>
</gene>
<protein>
    <submittedName>
        <fullName evidence="1">Uncharacterized protein</fullName>
    </submittedName>
</protein>
<organism evidence="1 2">
    <name type="scientific">Noviherbaspirillum suwonense</name>
    <dbReference type="NCBI Taxonomy" id="1224511"/>
    <lineage>
        <taxon>Bacteria</taxon>
        <taxon>Pseudomonadati</taxon>
        <taxon>Pseudomonadota</taxon>
        <taxon>Betaproteobacteria</taxon>
        <taxon>Burkholderiales</taxon>
        <taxon>Oxalobacteraceae</taxon>
        <taxon>Noviherbaspirillum</taxon>
    </lineage>
</organism>
<keyword evidence="2" id="KW-1185">Reference proteome</keyword>
<comment type="caution">
    <text evidence="1">The sequence shown here is derived from an EMBL/GenBank/DDBJ whole genome shotgun (WGS) entry which is preliminary data.</text>
</comment>